<protein>
    <submittedName>
        <fullName evidence="4">Retrovirus-related Pol polyprotein from transposon TNT 1-94</fullName>
    </submittedName>
</protein>
<proteinExistence type="predicted"/>
<evidence type="ECO:0000256" key="1">
    <source>
        <dbReference type="SAM" id="SignalP"/>
    </source>
</evidence>
<dbReference type="Pfam" id="PF07727">
    <property type="entry name" value="RVT_2"/>
    <property type="match status" value="1"/>
</dbReference>
<comment type="caution">
    <text evidence="4">The sequence shown here is derived from an EMBL/GenBank/DDBJ whole genome shotgun (WGS) entry which is preliminary data.</text>
</comment>
<dbReference type="PANTHER" id="PTHR35046">
    <property type="entry name" value="ZINC KNUCKLE (CCHC-TYPE) FAMILY PROTEIN"/>
    <property type="match status" value="1"/>
</dbReference>
<evidence type="ECO:0000313" key="4">
    <source>
        <dbReference type="EMBL" id="GEU70842.1"/>
    </source>
</evidence>
<evidence type="ECO:0000259" key="3">
    <source>
        <dbReference type="Pfam" id="PF24626"/>
    </source>
</evidence>
<evidence type="ECO:0000259" key="2">
    <source>
        <dbReference type="Pfam" id="PF07727"/>
    </source>
</evidence>
<feature type="chain" id="PRO_5027065364" evidence="1">
    <location>
        <begin position="39"/>
        <end position="304"/>
    </location>
</feature>
<feature type="signal peptide" evidence="1">
    <location>
        <begin position="1"/>
        <end position="38"/>
    </location>
</feature>
<name>A0A6L2MDM0_TANCI</name>
<dbReference type="Pfam" id="PF24626">
    <property type="entry name" value="SH3_Tf2-1"/>
    <property type="match status" value="1"/>
</dbReference>
<dbReference type="PANTHER" id="PTHR35046:SF26">
    <property type="entry name" value="RNA-DIRECTED DNA POLYMERASE"/>
    <property type="match status" value="1"/>
</dbReference>
<keyword evidence="1" id="KW-0732">Signal</keyword>
<reference evidence="4" key="1">
    <citation type="journal article" date="2019" name="Sci. Rep.">
        <title>Draft genome of Tanacetum cinerariifolium, the natural source of mosquito coil.</title>
        <authorList>
            <person name="Yamashiro T."/>
            <person name="Shiraishi A."/>
            <person name="Satake H."/>
            <person name="Nakayama K."/>
        </authorList>
    </citation>
    <scope>NUCLEOTIDE SEQUENCE</scope>
</reference>
<sequence length="304" mass="34917">MHLFRSALAIFMRVPDARFSILLFVVLCDLSTCPEVLSMCRPQMKEMERNHEETTTTAAALISPCQEACDVAADIKAIHQRIHDKITNNNELLKYMRDKGRKHVLFQPGDLVWLHFRKERFPSKRRSKLSPRSDGPFKVLAKVNDNAYKLDLPGSRGATVSRIGKEFVQWKKAINEEMVSLEKNQTCSLVRLPARKKASQRLWMFKVKEEQGTRLNWWLRVSNRNGFSPVVKMTTIRLVLSIVASEDLHLEQLDVKTAFLYGDLDEDIYMTQTDGFQSNGKEENLVCKLKKSLYGLKQAPDNGT</sequence>
<feature type="domain" description="Tf2-1-like SH3-like" evidence="3">
    <location>
        <begin position="109"/>
        <end position="155"/>
    </location>
</feature>
<gene>
    <name evidence="4" type="ORF">Tci_042820</name>
</gene>
<dbReference type="EMBL" id="BKCJ010006192">
    <property type="protein sequence ID" value="GEU70842.1"/>
    <property type="molecule type" value="Genomic_DNA"/>
</dbReference>
<accession>A0A6L2MDM0</accession>
<dbReference type="AlphaFoldDB" id="A0A6L2MDM0"/>
<organism evidence="4">
    <name type="scientific">Tanacetum cinerariifolium</name>
    <name type="common">Dalmatian daisy</name>
    <name type="synonym">Chrysanthemum cinerariifolium</name>
    <dbReference type="NCBI Taxonomy" id="118510"/>
    <lineage>
        <taxon>Eukaryota</taxon>
        <taxon>Viridiplantae</taxon>
        <taxon>Streptophyta</taxon>
        <taxon>Embryophyta</taxon>
        <taxon>Tracheophyta</taxon>
        <taxon>Spermatophyta</taxon>
        <taxon>Magnoliopsida</taxon>
        <taxon>eudicotyledons</taxon>
        <taxon>Gunneridae</taxon>
        <taxon>Pentapetalae</taxon>
        <taxon>asterids</taxon>
        <taxon>campanulids</taxon>
        <taxon>Asterales</taxon>
        <taxon>Asteraceae</taxon>
        <taxon>Asteroideae</taxon>
        <taxon>Anthemideae</taxon>
        <taxon>Anthemidinae</taxon>
        <taxon>Tanacetum</taxon>
    </lineage>
</organism>
<dbReference type="InterPro" id="IPR013103">
    <property type="entry name" value="RVT_2"/>
</dbReference>
<dbReference type="InterPro" id="IPR056924">
    <property type="entry name" value="SH3_Tf2-1"/>
</dbReference>
<feature type="domain" description="Reverse transcriptase Ty1/copia-type" evidence="2">
    <location>
        <begin position="184"/>
        <end position="300"/>
    </location>
</feature>